<dbReference type="EC" id="6.2.1.-" evidence="8"/>
<comment type="similarity">
    <text evidence="1">Belongs to the ATP-dependent AMP-binding enzyme family.</text>
</comment>
<dbReference type="EMBL" id="JACCBV010000001">
    <property type="protein sequence ID" value="NYE18811.1"/>
    <property type="molecule type" value="Genomic_DNA"/>
</dbReference>
<evidence type="ECO:0000256" key="5">
    <source>
        <dbReference type="SAM" id="MobiDB-lite"/>
    </source>
</evidence>
<keyword evidence="9" id="KW-1185">Reference proteome</keyword>
<dbReference type="InterPro" id="IPR000873">
    <property type="entry name" value="AMP-dep_synth/lig_dom"/>
</dbReference>
<keyword evidence="4" id="KW-0067">ATP-binding</keyword>
<evidence type="ECO:0000256" key="3">
    <source>
        <dbReference type="ARBA" id="ARBA00022741"/>
    </source>
</evidence>
<dbReference type="Pfam" id="PF00501">
    <property type="entry name" value="AMP-binding"/>
    <property type="match status" value="1"/>
</dbReference>
<dbReference type="GO" id="GO:0005524">
    <property type="term" value="F:ATP binding"/>
    <property type="evidence" value="ECO:0007669"/>
    <property type="project" value="UniProtKB-KW"/>
</dbReference>
<feature type="region of interest" description="Disordered" evidence="5">
    <location>
        <begin position="484"/>
        <end position="509"/>
    </location>
</feature>
<evidence type="ECO:0000259" key="7">
    <source>
        <dbReference type="Pfam" id="PF13193"/>
    </source>
</evidence>
<protein>
    <submittedName>
        <fullName evidence="8">Crotonobetaine/carnitine-CoA ligase</fullName>
        <ecNumber evidence="8">6.2.1.-</ecNumber>
    </submittedName>
</protein>
<dbReference type="SUPFAM" id="SSF56801">
    <property type="entry name" value="Acetyl-CoA synthetase-like"/>
    <property type="match status" value="1"/>
</dbReference>
<reference evidence="8 9" key="1">
    <citation type="submission" date="2020-07" db="EMBL/GenBank/DDBJ databases">
        <title>Sequencing the genomes of 1000 actinobacteria strains.</title>
        <authorList>
            <person name="Klenk H.-P."/>
        </authorList>
    </citation>
    <scope>NUCLEOTIDE SEQUENCE [LARGE SCALE GENOMIC DNA]</scope>
    <source>
        <strain evidence="8 9">DSM 24662</strain>
    </source>
</reference>
<comment type="caution">
    <text evidence="8">The sequence shown here is derived from an EMBL/GenBank/DDBJ whole genome shotgun (WGS) entry which is preliminary data.</text>
</comment>
<keyword evidence="2 8" id="KW-0436">Ligase</keyword>
<feature type="domain" description="AMP-binding enzyme C-terminal" evidence="7">
    <location>
        <begin position="411"/>
        <end position="487"/>
    </location>
</feature>
<accession>A0A7Y9GLS3</accession>
<evidence type="ECO:0000256" key="4">
    <source>
        <dbReference type="ARBA" id="ARBA00022840"/>
    </source>
</evidence>
<evidence type="ECO:0000259" key="6">
    <source>
        <dbReference type="Pfam" id="PF00501"/>
    </source>
</evidence>
<dbReference type="AlphaFoldDB" id="A0A7Y9GLS3"/>
<dbReference type="PANTHER" id="PTHR43107">
    <property type="entry name" value="LONG-CHAIN FATTY ACID TRANSPORT PROTEIN"/>
    <property type="match status" value="1"/>
</dbReference>
<dbReference type="InterPro" id="IPR042099">
    <property type="entry name" value="ANL_N_sf"/>
</dbReference>
<dbReference type="Proteomes" id="UP000576969">
    <property type="component" value="Unassembled WGS sequence"/>
</dbReference>
<dbReference type="GO" id="GO:0005886">
    <property type="term" value="C:plasma membrane"/>
    <property type="evidence" value="ECO:0007669"/>
    <property type="project" value="TreeGrafter"/>
</dbReference>
<evidence type="ECO:0000313" key="8">
    <source>
        <dbReference type="EMBL" id="NYE18811.1"/>
    </source>
</evidence>
<dbReference type="Gene3D" id="3.40.50.12780">
    <property type="entry name" value="N-terminal domain of ligase-like"/>
    <property type="match status" value="1"/>
</dbReference>
<keyword evidence="3" id="KW-0547">Nucleotide-binding</keyword>
<gene>
    <name evidence="8" type="ORF">BJ991_000839</name>
</gene>
<dbReference type="InterPro" id="IPR020845">
    <property type="entry name" value="AMP-binding_CS"/>
</dbReference>
<proteinExistence type="inferred from homology"/>
<organism evidence="8 9">
    <name type="scientific">Microbacterium immunditiarum</name>
    <dbReference type="NCBI Taxonomy" id="337480"/>
    <lineage>
        <taxon>Bacteria</taxon>
        <taxon>Bacillati</taxon>
        <taxon>Actinomycetota</taxon>
        <taxon>Actinomycetes</taxon>
        <taxon>Micrococcales</taxon>
        <taxon>Microbacteriaceae</taxon>
        <taxon>Microbacterium</taxon>
    </lineage>
</organism>
<feature type="domain" description="AMP-dependent synthetase/ligase" evidence="6">
    <location>
        <begin position="7"/>
        <end position="361"/>
    </location>
</feature>
<name>A0A7Y9GLS3_9MICO</name>
<evidence type="ECO:0000313" key="9">
    <source>
        <dbReference type="Proteomes" id="UP000576969"/>
    </source>
</evidence>
<dbReference type="PANTHER" id="PTHR43107:SF15">
    <property type="entry name" value="FATTY ACID TRANSPORT PROTEIN 3, ISOFORM A"/>
    <property type="match status" value="1"/>
</dbReference>
<dbReference type="Pfam" id="PF13193">
    <property type="entry name" value="AMP-binding_C"/>
    <property type="match status" value="1"/>
</dbReference>
<dbReference type="GO" id="GO:0044539">
    <property type="term" value="P:long-chain fatty acid import into cell"/>
    <property type="evidence" value="ECO:0007669"/>
    <property type="project" value="TreeGrafter"/>
</dbReference>
<dbReference type="GO" id="GO:0004467">
    <property type="term" value="F:long-chain fatty acid-CoA ligase activity"/>
    <property type="evidence" value="ECO:0007669"/>
    <property type="project" value="TreeGrafter"/>
</dbReference>
<dbReference type="RefSeq" id="WP_179487732.1">
    <property type="nucleotide sequence ID" value="NZ_JACCBV010000001.1"/>
</dbReference>
<dbReference type="PROSITE" id="PS00455">
    <property type="entry name" value="AMP_BINDING"/>
    <property type="match status" value="1"/>
</dbReference>
<dbReference type="GO" id="GO:0005324">
    <property type="term" value="F:long-chain fatty acid transmembrane transporter activity"/>
    <property type="evidence" value="ECO:0007669"/>
    <property type="project" value="TreeGrafter"/>
</dbReference>
<sequence length="509" mass="55453">MANFLSDRTALYGQQEMLRVDGVGRTYERLHHDARSLARGLEQFGLGPGSRVGILMDTSHQVIDTWFAASLLGCVETPFNTNYRGSLLHHLIRDSEVEVIVCDAAYVTEVRRLVGDSLGLIVHGDDSLGAPSLADLYLDPTGWTAPETDEGGVILYTSGTTGPSKGVVHNQRGCIRLGQYVAEVGGYGPDDRLLNFFPLYHQNARYSGVMAALAAGAAIDLESKFSSSGFWRLCRERGITVFNHLGSVLAMISSASGEPDAAKDRDHSVRLAYGAGASLRDREEWRDRYGVELLEVYGLTEAPMAAVNIPGSGCAPGSAGRESALFELRVVDERGRPVPAGSPGDIQVRPKTEDVFTRGYYNNDRATVAATTDLWFTTGDRGCLTADGDVFFAERAKDSLRRRGENISAWEVESVLVAHPHVSEAAVYGVEVDGETEVMAAILVEDDFADVVDIADVVRAVAADLPRYAVPRFVRRVDDMPRTPTMKVQKHELKSQGITPDTRDLTKEK</sequence>
<evidence type="ECO:0000256" key="1">
    <source>
        <dbReference type="ARBA" id="ARBA00006432"/>
    </source>
</evidence>
<dbReference type="InterPro" id="IPR025110">
    <property type="entry name" value="AMP-bd_C"/>
</dbReference>
<dbReference type="Gene3D" id="3.30.300.30">
    <property type="match status" value="1"/>
</dbReference>
<dbReference type="InterPro" id="IPR045851">
    <property type="entry name" value="AMP-bd_C_sf"/>
</dbReference>
<evidence type="ECO:0000256" key="2">
    <source>
        <dbReference type="ARBA" id="ARBA00022598"/>
    </source>
</evidence>